<evidence type="ECO:0000256" key="5">
    <source>
        <dbReference type="ARBA" id="ARBA00023054"/>
    </source>
</evidence>
<comment type="subcellular location">
    <subcellularLocation>
        <location evidence="2">Chromosome</location>
        <location evidence="2">Centromere</location>
    </subcellularLocation>
    <subcellularLocation>
        <location evidence="1">Nucleus</location>
    </subcellularLocation>
</comment>
<dbReference type="GO" id="GO:0000775">
    <property type="term" value="C:chromosome, centromeric region"/>
    <property type="evidence" value="ECO:0007669"/>
    <property type="project" value="UniProtKB-SubCell"/>
</dbReference>
<reference evidence="9" key="1">
    <citation type="journal article" date="2020" name="Stud. Mycol.">
        <title>101 Dothideomycetes genomes: a test case for predicting lifestyles and emergence of pathogens.</title>
        <authorList>
            <person name="Haridas S."/>
            <person name="Albert R."/>
            <person name="Binder M."/>
            <person name="Bloem J."/>
            <person name="Labutti K."/>
            <person name="Salamov A."/>
            <person name="Andreopoulos B."/>
            <person name="Baker S."/>
            <person name="Barry K."/>
            <person name="Bills G."/>
            <person name="Bluhm B."/>
            <person name="Cannon C."/>
            <person name="Castanera R."/>
            <person name="Culley D."/>
            <person name="Daum C."/>
            <person name="Ezra D."/>
            <person name="Gonzalez J."/>
            <person name="Henrissat B."/>
            <person name="Kuo A."/>
            <person name="Liang C."/>
            <person name="Lipzen A."/>
            <person name="Lutzoni F."/>
            <person name="Magnuson J."/>
            <person name="Mondo S."/>
            <person name="Nolan M."/>
            <person name="Ohm R."/>
            <person name="Pangilinan J."/>
            <person name="Park H.-J."/>
            <person name="Ramirez L."/>
            <person name="Alfaro M."/>
            <person name="Sun H."/>
            <person name="Tritt A."/>
            <person name="Yoshinaga Y."/>
            <person name="Zwiers L.-H."/>
            <person name="Turgeon B."/>
            <person name="Goodwin S."/>
            <person name="Spatafora J."/>
            <person name="Crous P."/>
            <person name="Grigoriev I."/>
        </authorList>
    </citation>
    <scope>NUCLEOTIDE SEQUENCE</scope>
    <source>
        <strain evidence="9">CBS 133067</strain>
    </source>
</reference>
<sequence length="334" mass="37545">MQNIQNYAADIRATRETVMDLDMSDTSELEERLDNTIKDLRDRVQRQQAALETVLPFFPSTEKSARLHQLRVVKAAYEQLTPKEPDLPSPDSLLPTILALRTVQQTIAVTIHEITSTRQLLASAEGDLSRESGDLQENRLITASLERRIDHLREHQIAESNKPARQIANELVRSKQKRKLDFERETQRLHDALVEFIEQHLAAMVAAEDLGGPIVGSDLEIDEEALASGFTKGKTSTKPNSGDRQRRIDEIWATADPHHGGHPQSEKQVAGNDVHTLVERLIGALIGTSPTGVYVNLERDSAAARFLVRTKVAQFHPKDARRLRLVDFGRELDE</sequence>
<organism evidence="9 10">
    <name type="scientific">Rhizodiscina lignyota</name>
    <dbReference type="NCBI Taxonomy" id="1504668"/>
    <lineage>
        <taxon>Eukaryota</taxon>
        <taxon>Fungi</taxon>
        <taxon>Dikarya</taxon>
        <taxon>Ascomycota</taxon>
        <taxon>Pezizomycotina</taxon>
        <taxon>Dothideomycetes</taxon>
        <taxon>Pleosporomycetidae</taxon>
        <taxon>Aulographales</taxon>
        <taxon>Rhizodiscinaceae</taxon>
        <taxon>Rhizodiscina</taxon>
    </lineage>
</organism>
<evidence type="ECO:0000256" key="2">
    <source>
        <dbReference type="ARBA" id="ARBA00004584"/>
    </source>
</evidence>
<gene>
    <name evidence="9" type="ORF">NA57DRAFT_67386</name>
</gene>
<dbReference type="PANTHER" id="PTHR14401:SF6">
    <property type="entry name" value="CENTROMERE PROTEIN K"/>
    <property type="match status" value="1"/>
</dbReference>
<keyword evidence="7" id="KW-0137">Centromere</keyword>
<keyword evidence="5 8" id="KW-0175">Coiled coil</keyword>
<protein>
    <submittedName>
        <fullName evidence="9">Uncharacterized protein</fullName>
    </submittedName>
</protein>
<dbReference type="GO" id="GO:0005634">
    <property type="term" value="C:nucleus"/>
    <property type="evidence" value="ECO:0007669"/>
    <property type="project" value="UniProtKB-SubCell"/>
</dbReference>
<feature type="coiled-coil region" evidence="8">
    <location>
        <begin position="23"/>
        <end position="50"/>
    </location>
</feature>
<comment type="similarity">
    <text evidence="3">Belongs to the CENP-K/MCM22 family.</text>
</comment>
<dbReference type="GO" id="GO:0051382">
    <property type="term" value="P:kinetochore assembly"/>
    <property type="evidence" value="ECO:0007669"/>
    <property type="project" value="InterPro"/>
</dbReference>
<accession>A0A9P4ICJ9</accession>
<evidence type="ECO:0000313" key="10">
    <source>
        <dbReference type="Proteomes" id="UP000799772"/>
    </source>
</evidence>
<evidence type="ECO:0000256" key="3">
    <source>
        <dbReference type="ARBA" id="ARBA00005795"/>
    </source>
</evidence>
<dbReference type="Proteomes" id="UP000799772">
    <property type="component" value="Unassembled WGS sequence"/>
</dbReference>
<dbReference type="EMBL" id="ML978129">
    <property type="protein sequence ID" value="KAF2096780.1"/>
    <property type="molecule type" value="Genomic_DNA"/>
</dbReference>
<dbReference type="InterPro" id="IPR020993">
    <property type="entry name" value="Centromere_CenpK"/>
</dbReference>
<keyword evidence="4" id="KW-0158">Chromosome</keyword>
<evidence type="ECO:0000256" key="7">
    <source>
        <dbReference type="ARBA" id="ARBA00023328"/>
    </source>
</evidence>
<evidence type="ECO:0000256" key="8">
    <source>
        <dbReference type="SAM" id="Coils"/>
    </source>
</evidence>
<evidence type="ECO:0000256" key="4">
    <source>
        <dbReference type="ARBA" id="ARBA00022454"/>
    </source>
</evidence>
<comment type="caution">
    <text evidence="9">The sequence shown here is derived from an EMBL/GenBank/DDBJ whole genome shotgun (WGS) entry which is preliminary data.</text>
</comment>
<evidence type="ECO:0000313" key="9">
    <source>
        <dbReference type="EMBL" id="KAF2096780.1"/>
    </source>
</evidence>
<evidence type="ECO:0000256" key="1">
    <source>
        <dbReference type="ARBA" id="ARBA00004123"/>
    </source>
</evidence>
<dbReference type="GO" id="GO:0000070">
    <property type="term" value="P:mitotic sister chromatid segregation"/>
    <property type="evidence" value="ECO:0007669"/>
    <property type="project" value="TreeGrafter"/>
</dbReference>
<dbReference type="PANTHER" id="PTHR14401">
    <property type="entry name" value="CENTROMERE PROTEIN K"/>
    <property type="match status" value="1"/>
</dbReference>
<keyword evidence="6" id="KW-0539">Nucleus</keyword>
<name>A0A9P4ICJ9_9PEZI</name>
<dbReference type="AlphaFoldDB" id="A0A9P4ICJ9"/>
<keyword evidence="10" id="KW-1185">Reference proteome</keyword>
<evidence type="ECO:0000256" key="6">
    <source>
        <dbReference type="ARBA" id="ARBA00023242"/>
    </source>
</evidence>
<proteinExistence type="inferred from homology"/>
<dbReference type="OrthoDB" id="9445768at2759"/>